<evidence type="ECO:0000313" key="3">
    <source>
        <dbReference type="Proteomes" id="UP000654075"/>
    </source>
</evidence>
<keyword evidence="3" id="KW-1185">Reference proteome</keyword>
<sequence length="103" mass="11804">MSRDSAVVSSSSAHQDQCWKQKCYRIMFQRYRKQPRMTVSSAIMRQRKGDMTLLNDLDHPVPNLQSPVVKAKLTAMNNPLSAPNQQANPERTAEIQHPITQRL</sequence>
<gene>
    <name evidence="2" type="ORF">PGLA1383_LOCUS47805</name>
</gene>
<evidence type="ECO:0000313" key="2">
    <source>
        <dbReference type="EMBL" id="CAE8631803.1"/>
    </source>
</evidence>
<feature type="compositionally biased region" description="Polar residues" evidence="1">
    <location>
        <begin position="79"/>
        <end position="89"/>
    </location>
</feature>
<evidence type="ECO:0000256" key="1">
    <source>
        <dbReference type="SAM" id="MobiDB-lite"/>
    </source>
</evidence>
<proteinExistence type="predicted"/>
<dbReference type="EMBL" id="CAJNNV010030210">
    <property type="protein sequence ID" value="CAE8631803.1"/>
    <property type="molecule type" value="Genomic_DNA"/>
</dbReference>
<comment type="caution">
    <text evidence="2">The sequence shown here is derived from an EMBL/GenBank/DDBJ whole genome shotgun (WGS) entry which is preliminary data.</text>
</comment>
<dbReference type="Proteomes" id="UP000654075">
    <property type="component" value="Unassembled WGS sequence"/>
</dbReference>
<reference evidence="2" key="1">
    <citation type="submission" date="2021-02" db="EMBL/GenBank/DDBJ databases">
        <authorList>
            <person name="Dougan E. K."/>
            <person name="Rhodes N."/>
            <person name="Thang M."/>
            <person name="Chan C."/>
        </authorList>
    </citation>
    <scope>NUCLEOTIDE SEQUENCE</scope>
</reference>
<organism evidence="2 3">
    <name type="scientific">Polarella glacialis</name>
    <name type="common">Dinoflagellate</name>
    <dbReference type="NCBI Taxonomy" id="89957"/>
    <lineage>
        <taxon>Eukaryota</taxon>
        <taxon>Sar</taxon>
        <taxon>Alveolata</taxon>
        <taxon>Dinophyceae</taxon>
        <taxon>Suessiales</taxon>
        <taxon>Suessiaceae</taxon>
        <taxon>Polarella</taxon>
    </lineage>
</organism>
<feature type="region of interest" description="Disordered" evidence="1">
    <location>
        <begin position="79"/>
        <end position="103"/>
    </location>
</feature>
<accession>A0A813H2A6</accession>
<protein>
    <submittedName>
        <fullName evidence="2">Uncharacterized protein</fullName>
    </submittedName>
</protein>
<dbReference type="AlphaFoldDB" id="A0A813H2A6"/>
<name>A0A813H2A6_POLGL</name>